<reference evidence="5 6" key="1">
    <citation type="journal article" date="2016" name="Sci. Rep.">
        <title>The Dendrobium catenatum Lindl. genome sequence provides insights into polysaccharide synthase, floral development and adaptive evolution.</title>
        <authorList>
            <person name="Zhang G.Q."/>
            <person name="Xu Q."/>
            <person name="Bian C."/>
            <person name="Tsai W.C."/>
            <person name="Yeh C.M."/>
            <person name="Liu K.W."/>
            <person name="Yoshida K."/>
            <person name="Zhang L.S."/>
            <person name="Chang S.B."/>
            <person name="Chen F."/>
            <person name="Shi Y."/>
            <person name="Su Y.Y."/>
            <person name="Zhang Y.Q."/>
            <person name="Chen L.J."/>
            <person name="Yin Y."/>
            <person name="Lin M."/>
            <person name="Huang H."/>
            <person name="Deng H."/>
            <person name="Wang Z.W."/>
            <person name="Zhu S.L."/>
            <person name="Zhao X."/>
            <person name="Deng C."/>
            <person name="Niu S.C."/>
            <person name="Huang J."/>
            <person name="Wang M."/>
            <person name="Liu G.H."/>
            <person name="Yang H.J."/>
            <person name="Xiao X.J."/>
            <person name="Hsiao Y.Y."/>
            <person name="Wu W.L."/>
            <person name="Chen Y.Y."/>
            <person name="Mitsuda N."/>
            <person name="Ohme-Takagi M."/>
            <person name="Luo Y.B."/>
            <person name="Van de Peer Y."/>
            <person name="Liu Z.J."/>
        </authorList>
    </citation>
    <scope>NUCLEOTIDE SEQUENCE [LARGE SCALE GENOMIC DNA]</scope>
    <source>
        <tissue evidence="5">The whole plant</tissue>
    </source>
</reference>
<sequence>MNCGRRSAVDDDRSCKIRLAVDDDRRQGRWVVDDARSRIAFYQAQANDSLDQIDRNLRAIRKMPMSSATIPRYSSSSSISSSASRRRHQSRQTPAVVDDYAPLELPLRWRDPSPEYPPLELPLRWRDPPPFQCHSASRTQHPPLELATIPSLQLDFALVPTTRVDPQLDADSDSVADVNIVEGEQLARHPPTLQHHSGPNTTPLPLPLPLSSCEPKSSQASSCIDADVHLVEGEGFKGPPQLPAHKIQLESQIRVPTDSIKLTLPLSVASAPSLIQDRFPRSLDFSAAKTQTFDHAGRNHSDSAVYPAPPPAHAKSGPCCSRETDDDRDQVTIPHLTLTQPARLLTPVAGPTRIKLLNLLLSKIYGSITDFIVDLPKLEVFQLWEKEIIGSILQRQSMDGLLQLLDCSSNKLNGNLLPGGLPDTSKFRISSKITLSGNYLFGHIPSSIDYALGPDIIIFHLFIFTFNTLINGLCKAGRIGKMDQAYGMMQKIVEWFEKMPELGYSPYDVPHSVNAYGRLGNVDMARALYDQELKGKWNFDLATFVTMFGVYGASGHFNGALNVFEEMKERDVKPKSFTHNKMLEVIGRCGRPWQLKNIYKEMVGKRIVPNMITYYLLLKAYSQAWYVMDPWHLNGGSSLEAFTINCAASLSLIKQRTPVSASNSFRFLYDIRTYNELSGINGPNAFGPMTGMNGEAQSNILLFRNDSLLQVAAINDENKIFDPGGLLSPSRQRASTESRPF</sequence>
<evidence type="ECO:0000256" key="3">
    <source>
        <dbReference type="PROSITE-ProRule" id="PRU00708"/>
    </source>
</evidence>
<evidence type="ECO:0000313" key="5">
    <source>
        <dbReference type="EMBL" id="PKU64819.1"/>
    </source>
</evidence>
<keyword evidence="6" id="KW-1185">Reference proteome</keyword>
<dbReference type="GO" id="GO:0003729">
    <property type="term" value="F:mRNA binding"/>
    <property type="evidence" value="ECO:0007669"/>
    <property type="project" value="TreeGrafter"/>
</dbReference>
<dbReference type="NCBIfam" id="TIGR00756">
    <property type="entry name" value="PPR"/>
    <property type="match status" value="2"/>
</dbReference>
<evidence type="ECO:0000256" key="2">
    <source>
        <dbReference type="ARBA" id="ARBA00022737"/>
    </source>
</evidence>
<dbReference type="GO" id="GO:0009570">
    <property type="term" value="C:chloroplast stroma"/>
    <property type="evidence" value="ECO:0007669"/>
    <property type="project" value="TreeGrafter"/>
</dbReference>
<dbReference type="Pfam" id="PF13041">
    <property type="entry name" value="PPR_2"/>
    <property type="match status" value="1"/>
</dbReference>
<reference evidence="5 6" key="2">
    <citation type="journal article" date="2017" name="Nature">
        <title>The Apostasia genome and the evolution of orchids.</title>
        <authorList>
            <person name="Zhang G.Q."/>
            <person name="Liu K.W."/>
            <person name="Li Z."/>
            <person name="Lohaus R."/>
            <person name="Hsiao Y.Y."/>
            <person name="Niu S.C."/>
            <person name="Wang J.Y."/>
            <person name="Lin Y.C."/>
            <person name="Xu Q."/>
            <person name="Chen L.J."/>
            <person name="Yoshida K."/>
            <person name="Fujiwara S."/>
            <person name="Wang Z.W."/>
            <person name="Zhang Y.Q."/>
            <person name="Mitsuda N."/>
            <person name="Wang M."/>
            <person name="Liu G.H."/>
            <person name="Pecoraro L."/>
            <person name="Huang H.X."/>
            <person name="Xiao X.J."/>
            <person name="Lin M."/>
            <person name="Wu X.Y."/>
            <person name="Wu W.L."/>
            <person name="Chen Y.Y."/>
            <person name="Chang S.B."/>
            <person name="Sakamoto S."/>
            <person name="Ohme-Takagi M."/>
            <person name="Yagi M."/>
            <person name="Zeng S.J."/>
            <person name="Shen C.Y."/>
            <person name="Yeh C.M."/>
            <person name="Luo Y.B."/>
            <person name="Tsai W.C."/>
            <person name="Van de Peer Y."/>
            <person name="Liu Z.J."/>
        </authorList>
    </citation>
    <scope>NUCLEOTIDE SEQUENCE [LARGE SCALE GENOMIC DNA]</scope>
    <source>
        <tissue evidence="5">The whole plant</tissue>
    </source>
</reference>
<dbReference type="EMBL" id="KZ503394">
    <property type="protein sequence ID" value="PKU64819.1"/>
    <property type="molecule type" value="Genomic_DNA"/>
</dbReference>
<dbReference type="GO" id="GO:0045727">
    <property type="term" value="P:positive regulation of translation"/>
    <property type="evidence" value="ECO:0007669"/>
    <property type="project" value="TreeGrafter"/>
</dbReference>
<feature type="repeat" description="PPR" evidence="3">
    <location>
        <begin position="540"/>
        <end position="574"/>
    </location>
</feature>
<dbReference type="Proteomes" id="UP000233837">
    <property type="component" value="Unassembled WGS sequence"/>
</dbReference>
<comment type="similarity">
    <text evidence="1">Belongs to the PPR family. P subfamily.</text>
</comment>
<dbReference type="InterPro" id="IPR002885">
    <property type="entry name" value="PPR_rpt"/>
</dbReference>
<protein>
    <submittedName>
        <fullName evidence="5">Pentatricopeptide repeat-containing protein</fullName>
    </submittedName>
</protein>
<dbReference type="GO" id="GO:0042134">
    <property type="term" value="F:rRNA primary transcript binding"/>
    <property type="evidence" value="ECO:0007669"/>
    <property type="project" value="TreeGrafter"/>
</dbReference>
<gene>
    <name evidence="5" type="primary">P67</name>
    <name evidence="5" type="ORF">MA16_Dca020898</name>
</gene>
<feature type="repeat" description="PPR" evidence="3">
    <location>
        <begin position="575"/>
        <end position="609"/>
    </location>
</feature>
<feature type="region of interest" description="Disordered" evidence="4">
    <location>
        <begin position="69"/>
        <end position="96"/>
    </location>
</feature>
<accession>A0A2I0VN37</accession>
<feature type="compositionally biased region" description="Low complexity" evidence="4">
    <location>
        <begin position="69"/>
        <end position="83"/>
    </location>
</feature>
<dbReference type="PANTHER" id="PTHR47447:SF12">
    <property type="entry name" value="PENTATRICOPEPTIDE REPEAT-CONTAINING PROTEIN ATP4 HOMOLOG, CHLOROPLASTIC"/>
    <property type="match status" value="1"/>
</dbReference>
<name>A0A2I0VN37_9ASPA</name>
<dbReference type="Gene3D" id="1.25.40.10">
    <property type="entry name" value="Tetratricopeptide repeat domain"/>
    <property type="match status" value="1"/>
</dbReference>
<dbReference type="InterPro" id="IPR032675">
    <property type="entry name" value="LRR_dom_sf"/>
</dbReference>
<dbReference type="Gene3D" id="3.80.10.10">
    <property type="entry name" value="Ribonuclease Inhibitor"/>
    <property type="match status" value="1"/>
</dbReference>
<organism evidence="5 6">
    <name type="scientific">Dendrobium catenatum</name>
    <dbReference type="NCBI Taxonomy" id="906689"/>
    <lineage>
        <taxon>Eukaryota</taxon>
        <taxon>Viridiplantae</taxon>
        <taxon>Streptophyta</taxon>
        <taxon>Embryophyta</taxon>
        <taxon>Tracheophyta</taxon>
        <taxon>Spermatophyta</taxon>
        <taxon>Magnoliopsida</taxon>
        <taxon>Liliopsida</taxon>
        <taxon>Asparagales</taxon>
        <taxon>Orchidaceae</taxon>
        <taxon>Epidendroideae</taxon>
        <taxon>Malaxideae</taxon>
        <taxon>Dendrobiinae</taxon>
        <taxon>Dendrobium</taxon>
    </lineage>
</organism>
<evidence type="ECO:0000313" key="6">
    <source>
        <dbReference type="Proteomes" id="UP000233837"/>
    </source>
</evidence>
<dbReference type="AlphaFoldDB" id="A0A2I0VN37"/>
<dbReference type="PANTHER" id="PTHR47447">
    <property type="entry name" value="OS03G0856100 PROTEIN"/>
    <property type="match status" value="1"/>
</dbReference>
<keyword evidence="2" id="KW-0677">Repeat</keyword>
<dbReference type="PROSITE" id="PS51375">
    <property type="entry name" value="PPR"/>
    <property type="match status" value="2"/>
</dbReference>
<proteinExistence type="inferred from homology"/>
<dbReference type="Pfam" id="PF12854">
    <property type="entry name" value="PPR_1"/>
    <property type="match status" value="1"/>
</dbReference>
<dbReference type="SUPFAM" id="SSF52058">
    <property type="entry name" value="L domain-like"/>
    <property type="match status" value="1"/>
</dbReference>
<feature type="region of interest" description="Disordered" evidence="4">
    <location>
        <begin position="308"/>
        <end position="327"/>
    </location>
</feature>
<evidence type="ECO:0000256" key="4">
    <source>
        <dbReference type="SAM" id="MobiDB-lite"/>
    </source>
</evidence>
<evidence type="ECO:0000256" key="1">
    <source>
        <dbReference type="ARBA" id="ARBA00007626"/>
    </source>
</evidence>
<dbReference type="InterPro" id="IPR011990">
    <property type="entry name" value="TPR-like_helical_dom_sf"/>
</dbReference>